<keyword evidence="3" id="KW-1185">Reference proteome</keyword>
<dbReference type="OrthoDB" id="1550913at2"/>
<dbReference type="GO" id="GO:0030151">
    <property type="term" value="F:molybdenum ion binding"/>
    <property type="evidence" value="ECO:0007669"/>
    <property type="project" value="InterPro"/>
</dbReference>
<proteinExistence type="predicted"/>
<dbReference type="EMBL" id="FNNE01000002">
    <property type="protein sequence ID" value="SDW27056.1"/>
    <property type="molecule type" value="Genomic_DNA"/>
</dbReference>
<feature type="domain" description="MOSC" evidence="1">
    <location>
        <begin position="33"/>
        <end position="162"/>
    </location>
</feature>
<evidence type="ECO:0000313" key="2">
    <source>
        <dbReference type="EMBL" id="SDW27056.1"/>
    </source>
</evidence>
<dbReference type="GO" id="GO:0030170">
    <property type="term" value="F:pyridoxal phosphate binding"/>
    <property type="evidence" value="ECO:0007669"/>
    <property type="project" value="InterPro"/>
</dbReference>
<gene>
    <name evidence="2" type="ORF">SAMN04487960_10234</name>
</gene>
<dbReference type="InterPro" id="IPR011037">
    <property type="entry name" value="Pyrv_Knase-like_insert_dom_sf"/>
</dbReference>
<dbReference type="Pfam" id="PF03473">
    <property type="entry name" value="MOSC"/>
    <property type="match status" value="1"/>
</dbReference>
<evidence type="ECO:0000259" key="1">
    <source>
        <dbReference type="PROSITE" id="PS51340"/>
    </source>
</evidence>
<dbReference type="RefSeq" id="WP_091811413.1">
    <property type="nucleotide sequence ID" value="NZ_FNNE01000002.1"/>
</dbReference>
<organism evidence="2 3">
    <name type="scientific">Marinobacter mobilis</name>
    <dbReference type="NCBI Taxonomy" id="488533"/>
    <lineage>
        <taxon>Bacteria</taxon>
        <taxon>Pseudomonadati</taxon>
        <taxon>Pseudomonadota</taxon>
        <taxon>Gammaproteobacteria</taxon>
        <taxon>Pseudomonadales</taxon>
        <taxon>Marinobacteraceae</taxon>
        <taxon>Marinobacter</taxon>
    </lineage>
</organism>
<dbReference type="Gene3D" id="2.40.33.20">
    <property type="entry name" value="PK beta-barrel domain-like"/>
    <property type="match status" value="1"/>
</dbReference>
<dbReference type="PANTHER" id="PTHR36930:SF1">
    <property type="entry name" value="MOSC DOMAIN-CONTAINING PROTEIN"/>
    <property type="match status" value="1"/>
</dbReference>
<dbReference type="SUPFAM" id="SSF50800">
    <property type="entry name" value="PK beta-barrel domain-like"/>
    <property type="match status" value="1"/>
</dbReference>
<dbReference type="Proteomes" id="UP000199675">
    <property type="component" value="Unassembled WGS sequence"/>
</dbReference>
<dbReference type="InterPro" id="IPR052716">
    <property type="entry name" value="MOSC_domain"/>
</dbReference>
<accession>A0A1H2S669</accession>
<dbReference type="PROSITE" id="PS51340">
    <property type="entry name" value="MOSC"/>
    <property type="match status" value="1"/>
</dbReference>
<dbReference type="STRING" id="488533.SAMN04487960_10234"/>
<dbReference type="GO" id="GO:0003824">
    <property type="term" value="F:catalytic activity"/>
    <property type="evidence" value="ECO:0007669"/>
    <property type="project" value="InterPro"/>
</dbReference>
<dbReference type="InterPro" id="IPR005302">
    <property type="entry name" value="MoCF_Sase_C"/>
</dbReference>
<sequence>MPESTPLQTLLDTLPQCGRVEWIGVRPARGQAMTPLQRVIVRPGSGLDGDRFKGRETSKRQVTLIQKEHLYAIASCLQRDAIEPAVFRRNIVVSGLNLQALKGKRFRIGSVVLEYTGLCHPCSKMESVLGPGGYNAMRGHGGITTRVIEGGELVLGDRVEVRPGDPTKAP</sequence>
<dbReference type="PANTHER" id="PTHR36930">
    <property type="entry name" value="METAL-SULFUR CLUSTER BIOSYNTHESIS PROTEINS YUAD-RELATED"/>
    <property type="match status" value="1"/>
</dbReference>
<name>A0A1H2S669_9GAMM</name>
<evidence type="ECO:0000313" key="3">
    <source>
        <dbReference type="Proteomes" id="UP000199675"/>
    </source>
</evidence>
<protein>
    <submittedName>
        <fullName evidence="2">MOSC domain-containing protein YiiM</fullName>
    </submittedName>
</protein>
<reference evidence="2 3" key="1">
    <citation type="submission" date="2016-10" db="EMBL/GenBank/DDBJ databases">
        <authorList>
            <person name="de Groot N.N."/>
        </authorList>
    </citation>
    <scope>NUCLEOTIDE SEQUENCE [LARGE SCALE GENOMIC DNA]</scope>
    <source>
        <strain evidence="2 3">CGMCC 1.7059</strain>
    </source>
</reference>
<dbReference type="AlphaFoldDB" id="A0A1H2S669"/>